<feature type="region of interest" description="Disordered" evidence="1">
    <location>
        <begin position="1"/>
        <end position="52"/>
    </location>
</feature>
<dbReference type="EnsemblPlants" id="KRH62572">
    <property type="protein sequence ID" value="KRH62572"/>
    <property type="gene ID" value="GLYMA_04G116800"/>
</dbReference>
<feature type="compositionally biased region" description="Polar residues" evidence="1">
    <location>
        <begin position="20"/>
        <end position="35"/>
    </location>
</feature>
<evidence type="ECO:0000313" key="4">
    <source>
        <dbReference type="Proteomes" id="UP000008827"/>
    </source>
</evidence>
<dbReference type="InParanoid" id="A0A0R0K7C6"/>
<accession>A0A0R0K7C6</accession>
<evidence type="ECO:0000256" key="1">
    <source>
        <dbReference type="SAM" id="MobiDB-lite"/>
    </source>
</evidence>
<dbReference type="Proteomes" id="UP000008827">
    <property type="component" value="Chromosome 4"/>
</dbReference>
<feature type="compositionally biased region" description="Basic and acidic residues" evidence="1">
    <location>
        <begin position="36"/>
        <end position="52"/>
    </location>
</feature>
<organism evidence="2">
    <name type="scientific">Glycine max</name>
    <name type="common">Soybean</name>
    <name type="synonym">Glycine hispida</name>
    <dbReference type="NCBI Taxonomy" id="3847"/>
    <lineage>
        <taxon>Eukaryota</taxon>
        <taxon>Viridiplantae</taxon>
        <taxon>Streptophyta</taxon>
        <taxon>Embryophyta</taxon>
        <taxon>Tracheophyta</taxon>
        <taxon>Spermatophyta</taxon>
        <taxon>Magnoliopsida</taxon>
        <taxon>eudicotyledons</taxon>
        <taxon>Gunneridae</taxon>
        <taxon>Pentapetalae</taxon>
        <taxon>rosids</taxon>
        <taxon>fabids</taxon>
        <taxon>Fabales</taxon>
        <taxon>Fabaceae</taxon>
        <taxon>Papilionoideae</taxon>
        <taxon>50 kb inversion clade</taxon>
        <taxon>NPAAA clade</taxon>
        <taxon>indigoferoid/millettioid clade</taxon>
        <taxon>Phaseoleae</taxon>
        <taxon>Glycine</taxon>
        <taxon>Glycine subgen. Soja</taxon>
    </lineage>
</organism>
<reference evidence="3" key="2">
    <citation type="submission" date="2018-02" db="UniProtKB">
        <authorList>
            <consortium name="EnsemblPlants"/>
        </authorList>
    </citation>
    <scope>IDENTIFICATION</scope>
    <source>
        <strain evidence="3">Williams 82</strain>
    </source>
</reference>
<evidence type="ECO:0000313" key="3">
    <source>
        <dbReference type="EnsemblPlants" id="KRH62572"/>
    </source>
</evidence>
<proteinExistence type="predicted"/>
<dbReference type="EMBL" id="CM000837">
    <property type="protein sequence ID" value="KRH62572.1"/>
    <property type="molecule type" value="Genomic_DNA"/>
</dbReference>
<dbReference type="Gramene" id="KRH62572">
    <property type="protein sequence ID" value="KRH62572"/>
    <property type="gene ID" value="GLYMA_04G116800"/>
</dbReference>
<sequence length="52" mass="5754">MANQTTNSTSKHHEVLNIVKGSTNSQIQGHFSPSKNIDRRGVKTQGKEYGEI</sequence>
<name>A0A0R0K7C6_SOYBN</name>
<keyword evidence="4" id="KW-1185">Reference proteome</keyword>
<dbReference type="AlphaFoldDB" id="A0A0R0K7C6"/>
<evidence type="ECO:0000313" key="2">
    <source>
        <dbReference type="EMBL" id="KRH62572.1"/>
    </source>
</evidence>
<dbReference type="SMR" id="A0A0R0K7C6"/>
<reference evidence="2 3" key="1">
    <citation type="journal article" date="2010" name="Nature">
        <title>Genome sequence of the palaeopolyploid soybean.</title>
        <authorList>
            <person name="Schmutz J."/>
            <person name="Cannon S.B."/>
            <person name="Schlueter J."/>
            <person name="Ma J."/>
            <person name="Mitros T."/>
            <person name="Nelson W."/>
            <person name="Hyten D.L."/>
            <person name="Song Q."/>
            <person name="Thelen J.J."/>
            <person name="Cheng J."/>
            <person name="Xu D."/>
            <person name="Hellsten U."/>
            <person name="May G.D."/>
            <person name="Yu Y."/>
            <person name="Sakurai T."/>
            <person name="Umezawa T."/>
            <person name="Bhattacharyya M.K."/>
            <person name="Sandhu D."/>
            <person name="Valliyodan B."/>
            <person name="Lindquist E."/>
            <person name="Peto M."/>
            <person name="Grant D."/>
            <person name="Shu S."/>
            <person name="Goodstein D."/>
            <person name="Barry K."/>
            <person name="Futrell-Griggs M."/>
            <person name="Abernathy B."/>
            <person name="Du J."/>
            <person name="Tian Z."/>
            <person name="Zhu L."/>
            <person name="Gill N."/>
            <person name="Joshi T."/>
            <person name="Libault M."/>
            <person name="Sethuraman A."/>
            <person name="Zhang X.-C."/>
            <person name="Shinozaki K."/>
            <person name="Nguyen H.T."/>
            <person name="Wing R.A."/>
            <person name="Cregan P."/>
            <person name="Specht J."/>
            <person name="Grimwood J."/>
            <person name="Rokhsar D."/>
            <person name="Stacey G."/>
            <person name="Shoemaker R.C."/>
            <person name="Jackson S.A."/>
        </authorList>
    </citation>
    <scope>NUCLEOTIDE SEQUENCE [LARGE SCALE GENOMIC DNA]</scope>
    <source>
        <strain evidence="3">cv. Williams 82</strain>
        <tissue evidence="2">Callus</tissue>
    </source>
</reference>
<protein>
    <submittedName>
        <fullName evidence="2 3">Uncharacterized protein</fullName>
    </submittedName>
</protein>
<gene>
    <name evidence="2" type="ORF">GLYMA_04G116800</name>
</gene>
<reference evidence="2" key="3">
    <citation type="submission" date="2018-07" db="EMBL/GenBank/DDBJ databases">
        <title>WGS assembly of Glycine max.</title>
        <authorList>
            <person name="Schmutz J."/>
            <person name="Cannon S."/>
            <person name="Schlueter J."/>
            <person name="Ma J."/>
            <person name="Mitros T."/>
            <person name="Nelson W."/>
            <person name="Hyten D."/>
            <person name="Song Q."/>
            <person name="Thelen J."/>
            <person name="Cheng J."/>
            <person name="Xu D."/>
            <person name="Hellsten U."/>
            <person name="May G."/>
            <person name="Yu Y."/>
            <person name="Sakurai T."/>
            <person name="Umezawa T."/>
            <person name="Bhattacharyya M."/>
            <person name="Sandhu D."/>
            <person name="Valliyodan B."/>
            <person name="Lindquist E."/>
            <person name="Peto M."/>
            <person name="Grant D."/>
            <person name="Shu S."/>
            <person name="Goodstein D."/>
            <person name="Barry K."/>
            <person name="Futrell-Griggs M."/>
            <person name="Abernathy B."/>
            <person name="Du J."/>
            <person name="Tian Z."/>
            <person name="Zhu L."/>
            <person name="Gill N."/>
            <person name="Joshi T."/>
            <person name="Libault M."/>
            <person name="Sethuraman A."/>
            <person name="Zhang X."/>
            <person name="Shinozaki K."/>
            <person name="Nguyen H."/>
            <person name="Wing R."/>
            <person name="Cregan P."/>
            <person name="Specht J."/>
            <person name="Grimwood J."/>
            <person name="Rokhsar D."/>
            <person name="Stacey G."/>
            <person name="Shoemaker R."/>
            <person name="Jackson S."/>
        </authorList>
    </citation>
    <scope>NUCLEOTIDE SEQUENCE</scope>
    <source>
        <tissue evidence="2">Callus</tissue>
    </source>
</reference>